<reference evidence="2 3" key="1">
    <citation type="submission" date="2018-06" db="EMBL/GenBank/DDBJ databases">
        <authorList>
            <consortium name="Pathogen Informatics"/>
            <person name="Doyle S."/>
        </authorList>
    </citation>
    <scope>NUCLEOTIDE SEQUENCE [LARGE SCALE GENOMIC DNA]</scope>
    <source>
        <strain evidence="2 3">NCTC11190</strain>
    </source>
</reference>
<dbReference type="STRING" id="880526.GCA_000427365_00510"/>
<proteinExistence type="predicted"/>
<dbReference type="RefSeq" id="WP_027290319.1">
    <property type="nucleotide sequence ID" value="NZ_CALVFX010000002.1"/>
</dbReference>
<protein>
    <recommendedName>
        <fullName evidence="4">P pilus assembly/Cpx signaling pathway, periplasmic inhibitor/zinc-resistance associated protein</fullName>
    </recommendedName>
</protein>
<feature type="chain" id="PRO_5016623723" description="P pilus assembly/Cpx signaling pathway, periplasmic inhibitor/zinc-resistance associated protein" evidence="1">
    <location>
        <begin position="29"/>
        <end position="156"/>
    </location>
</feature>
<name>A0A379MQI1_9BACT</name>
<organism evidence="2 3">
    <name type="scientific">Rikenella microfusus</name>
    <dbReference type="NCBI Taxonomy" id="28139"/>
    <lineage>
        <taxon>Bacteria</taxon>
        <taxon>Pseudomonadati</taxon>
        <taxon>Bacteroidota</taxon>
        <taxon>Bacteroidia</taxon>
        <taxon>Bacteroidales</taxon>
        <taxon>Rikenellaceae</taxon>
        <taxon>Rikenella</taxon>
    </lineage>
</organism>
<keyword evidence="1" id="KW-0732">Signal</keyword>
<accession>A0A379MQI1</accession>
<evidence type="ECO:0000313" key="2">
    <source>
        <dbReference type="EMBL" id="SUE33726.1"/>
    </source>
</evidence>
<evidence type="ECO:0000256" key="1">
    <source>
        <dbReference type="SAM" id="SignalP"/>
    </source>
</evidence>
<evidence type="ECO:0000313" key="3">
    <source>
        <dbReference type="Proteomes" id="UP000255233"/>
    </source>
</evidence>
<sequence>MKRHIRRSLRIILFAAGLLSISLTGAFASVPDGPEGPHGHGDEIRNMKIAFFTDALQLTPEQSEKFWPVYNAYWNARREVGKKRREVYKIIREGRAGEQQFKDLLGIMDAERKVTSDYIARFRQILPAAKAAKVFVADEDFKNFLIRKAASGGPRK</sequence>
<dbReference type="AlphaFoldDB" id="A0A379MQI1"/>
<gene>
    <name evidence="2" type="ORF">NCTC11190_00937</name>
</gene>
<evidence type="ECO:0008006" key="4">
    <source>
        <dbReference type="Google" id="ProtNLM"/>
    </source>
</evidence>
<dbReference type="EMBL" id="UGVL01000001">
    <property type="protein sequence ID" value="SUE33726.1"/>
    <property type="molecule type" value="Genomic_DNA"/>
</dbReference>
<dbReference type="OrthoDB" id="675330at2"/>
<feature type="signal peptide" evidence="1">
    <location>
        <begin position="1"/>
        <end position="28"/>
    </location>
</feature>
<keyword evidence="3" id="KW-1185">Reference proteome</keyword>
<dbReference type="Proteomes" id="UP000255233">
    <property type="component" value="Unassembled WGS sequence"/>
</dbReference>